<protein>
    <submittedName>
        <fullName evidence="1">Addiction module killer protein</fullName>
    </submittedName>
</protein>
<proteinExistence type="predicted"/>
<dbReference type="PANTHER" id="PTHR41791:SF1">
    <property type="entry name" value="SSL7039 PROTEIN"/>
    <property type="match status" value="1"/>
</dbReference>
<dbReference type="InterPro" id="IPR014056">
    <property type="entry name" value="TypeIITA-like_toxin_pred"/>
</dbReference>
<dbReference type="NCBIfam" id="TIGR02683">
    <property type="entry name" value="upstrm_HI1419"/>
    <property type="match status" value="1"/>
</dbReference>
<reference evidence="1 2" key="1">
    <citation type="submission" date="2014-08" db="EMBL/GenBank/DDBJ databases">
        <authorList>
            <person name="Chen Y.-H."/>
        </authorList>
    </citation>
    <scope>NUCLEOTIDE SEQUENCE [LARGE SCALE GENOMIC DNA]</scope>
</reference>
<evidence type="ECO:0000313" key="1">
    <source>
        <dbReference type="EMBL" id="CDZ46763.1"/>
    </source>
</evidence>
<dbReference type="PIRSF" id="PIRSF028744">
    <property type="entry name" value="Addict_mod_HI1419"/>
    <property type="match status" value="1"/>
</dbReference>
<organism evidence="1 2">
    <name type="scientific">Neorhizobium galegae bv. officinalis</name>
    <dbReference type="NCBI Taxonomy" id="323656"/>
    <lineage>
        <taxon>Bacteria</taxon>
        <taxon>Pseudomonadati</taxon>
        <taxon>Pseudomonadota</taxon>
        <taxon>Alphaproteobacteria</taxon>
        <taxon>Hyphomicrobiales</taxon>
        <taxon>Rhizobiaceae</taxon>
        <taxon>Rhizobium/Agrobacterium group</taxon>
        <taxon>Neorhizobium</taxon>
    </lineage>
</organism>
<dbReference type="RefSeq" id="WP_046632954.1">
    <property type="nucleotide sequence ID" value="NZ_CCRK01000003.1"/>
</dbReference>
<dbReference type="EMBL" id="CCRK01000003">
    <property type="protein sequence ID" value="CDZ46763.1"/>
    <property type="molecule type" value="Genomic_DNA"/>
</dbReference>
<accession>A0A0T7GHL5</accession>
<sequence length="98" mass="11122">MFTVYSTKVFDDWVDDLRDRHAVTKIFGRIARAEEGNLGDVKPVGEGVSEMRIHYGPGYRIYFSRRGDIVVLLLCGGDKSSQTRDIAEAKRLAKEWKG</sequence>
<evidence type="ECO:0000313" key="2">
    <source>
        <dbReference type="Proteomes" id="UP000039660"/>
    </source>
</evidence>
<dbReference type="Proteomes" id="UP000039660">
    <property type="component" value="Unassembled WGS sequence"/>
</dbReference>
<gene>
    <name evidence="1" type="ORF">NGAL_HAMBI1189_15690</name>
</gene>
<dbReference type="AlphaFoldDB" id="A0A0T7GHL5"/>
<name>A0A0T7GHL5_NEOGA</name>
<dbReference type="PANTHER" id="PTHR41791">
    <property type="entry name" value="SSL7039 PROTEIN"/>
    <property type="match status" value="1"/>
</dbReference>